<sequence length="228" mass="25456">MKPHMPFSSQLAANDYIVYGEGRDVFVINNDGNMTKILAGRQRYMGYKWTIRPNAKKLGSLFIARKPFPEKNSRGCRILLFETQSHAGTGLCFVRKLCGNWTLVSPVGIDTLIQINYPGPNQVPQNRQVENSPRPHRTNQNPTTSTHGGIAAHDEAMPFGRTTGVIFEVEPPSPMRYLIGAAIMMIGVVFPVGYMMFRNKRVPSYSFPVPTVVAPPSGYVKQMRKALI</sequence>
<dbReference type="EMBL" id="CM042885">
    <property type="protein sequence ID" value="KAI4364844.1"/>
    <property type="molecule type" value="Genomic_DNA"/>
</dbReference>
<gene>
    <name evidence="1" type="ORF">MLD38_020882</name>
</gene>
<keyword evidence="2" id="KW-1185">Reference proteome</keyword>
<accession>A0ACB9QE98</accession>
<evidence type="ECO:0000313" key="1">
    <source>
        <dbReference type="EMBL" id="KAI4364844.1"/>
    </source>
</evidence>
<organism evidence="1 2">
    <name type="scientific">Melastoma candidum</name>
    <dbReference type="NCBI Taxonomy" id="119954"/>
    <lineage>
        <taxon>Eukaryota</taxon>
        <taxon>Viridiplantae</taxon>
        <taxon>Streptophyta</taxon>
        <taxon>Embryophyta</taxon>
        <taxon>Tracheophyta</taxon>
        <taxon>Spermatophyta</taxon>
        <taxon>Magnoliopsida</taxon>
        <taxon>eudicotyledons</taxon>
        <taxon>Gunneridae</taxon>
        <taxon>Pentapetalae</taxon>
        <taxon>rosids</taxon>
        <taxon>malvids</taxon>
        <taxon>Myrtales</taxon>
        <taxon>Melastomataceae</taxon>
        <taxon>Melastomatoideae</taxon>
        <taxon>Melastomateae</taxon>
        <taxon>Melastoma</taxon>
    </lineage>
</organism>
<reference evidence="2" key="1">
    <citation type="journal article" date="2023" name="Front. Plant Sci.">
        <title>Chromosomal-level genome assembly of Melastoma candidum provides insights into trichome evolution.</title>
        <authorList>
            <person name="Zhong Y."/>
            <person name="Wu W."/>
            <person name="Sun C."/>
            <person name="Zou P."/>
            <person name="Liu Y."/>
            <person name="Dai S."/>
            <person name="Zhou R."/>
        </authorList>
    </citation>
    <scope>NUCLEOTIDE SEQUENCE [LARGE SCALE GENOMIC DNA]</scope>
</reference>
<comment type="caution">
    <text evidence="1">The sequence shown here is derived from an EMBL/GenBank/DDBJ whole genome shotgun (WGS) entry which is preliminary data.</text>
</comment>
<dbReference type="Proteomes" id="UP001057402">
    <property type="component" value="Chromosome 6"/>
</dbReference>
<protein>
    <submittedName>
        <fullName evidence="1">Uncharacterized protein</fullName>
    </submittedName>
</protein>
<evidence type="ECO:0000313" key="2">
    <source>
        <dbReference type="Proteomes" id="UP001057402"/>
    </source>
</evidence>
<name>A0ACB9QE98_9MYRT</name>
<proteinExistence type="predicted"/>